<evidence type="ECO:0000313" key="3">
    <source>
        <dbReference type="Proteomes" id="UP000046393"/>
    </source>
</evidence>
<feature type="coiled-coil region" evidence="1">
    <location>
        <begin position="162"/>
        <end position="189"/>
    </location>
</feature>
<sequence length="236" mass="26496">MSQLYHKIVPATFLFLLLIHPSKNFTQGSITRSSELNFLTIPSLFNYKTLHRPELKAITRGIYHNYILSTNVDTDFGVPTDDIPLQLNSKAVIERQISDGLYLPMPFGITPVNIQLTQKMQKGGEIGGNLAKGNEAKLLQKYNKIKELCLTEMTKNCEKALKDYYKTRVQQLQEDNSSLQQKLLQIGAEAASEAFANKKDAKLSSIFLDLPGMLQPIQLSASSINDDNNNIKLSFD</sequence>
<evidence type="ECO:0000256" key="2">
    <source>
        <dbReference type="SAM" id="SignalP"/>
    </source>
</evidence>
<feature type="chain" id="PRO_5005893397" evidence="2">
    <location>
        <begin position="25"/>
        <end position="236"/>
    </location>
</feature>
<keyword evidence="1" id="KW-0175">Coiled coil</keyword>
<dbReference type="Proteomes" id="UP000046393">
    <property type="component" value="Unplaced"/>
</dbReference>
<accession>A0A0N5AMK7</accession>
<feature type="signal peptide" evidence="2">
    <location>
        <begin position="1"/>
        <end position="24"/>
    </location>
</feature>
<organism evidence="3 4">
    <name type="scientific">Syphacia muris</name>
    <dbReference type="NCBI Taxonomy" id="451379"/>
    <lineage>
        <taxon>Eukaryota</taxon>
        <taxon>Metazoa</taxon>
        <taxon>Ecdysozoa</taxon>
        <taxon>Nematoda</taxon>
        <taxon>Chromadorea</taxon>
        <taxon>Rhabditida</taxon>
        <taxon>Spirurina</taxon>
        <taxon>Oxyuridomorpha</taxon>
        <taxon>Oxyuroidea</taxon>
        <taxon>Oxyuridae</taxon>
        <taxon>Syphacia</taxon>
    </lineage>
</organism>
<keyword evidence="3" id="KW-1185">Reference proteome</keyword>
<name>A0A0N5AMK7_9BILA</name>
<dbReference type="AlphaFoldDB" id="A0A0N5AMK7"/>
<reference evidence="4" key="1">
    <citation type="submission" date="2017-02" db="UniProtKB">
        <authorList>
            <consortium name="WormBaseParasite"/>
        </authorList>
    </citation>
    <scope>IDENTIFICATION</scope>
</reference>
<protein>
    <submittedName>
        <fullName evidence="4">SXP/RAL-2 family protein Ani s 5-like cation-binding domain-containing protein</fullName>
    </submittedName>
</protein>
<evidence type="ECO:0000256" key="1">
    <source>
        <dbReference type="SAM" id="Coils"/>
    </source>
</evidence>
<dbReference type="WBParaSite" id="SMUV_0000581601-mRNA-1">
    <property type="protein sequence ID" value="SMUV_0000581601-mRNA-1"/>
    <property type="gene ID" value="SMUV_0000581601"/>
</dbReference>
<proteinExistence type="predicted"/>
<keyword evidence="2" id="KW-0732">Signal</keyword>
<evidence type="ECO:0000313" key="4">
    <source>
        <dbReference type="WBParaSite" id="SMUV_0000581601-mRNA-1"/>
    </source>
</evidence>